<dbReference type="InterPro" id="IPR032876">
    <property type="entry name" value="J_dom"/>
</dbReference>
<keyword evidence="4" id="KW-1185">Reference proteome</keyword>
<dbReference type="EMBL" id="JBBKZT010000003">
    <property type="protein sequence ID" value="MEJ8846371.1"/>
    <property type="molecule type" value="Genomic_DNA"/>
</dbReference>
<dbReference type="InterPro" id="IPR056490">
    <property type="entry name" value="Rcc01698_C"/>
</dbReference>
<sequence>MGRTAWTFAGAVVGYYFGVPQLGAAVGGAIGGAVEGPTRVQGPTINETGVQTSQEGAPRAIVYGTAHVTGNIIYTSQVFRFYYDVENGGEGKGGGGTVQQQTMLLRTFAIRICEGPIAGVLRVWEDNKLVYDVRPGSGVVGQSQQWAAGTIFYLGTEDQLPDVLSTLVINPDMPAYRGTAYMLRSNADLTDRRGSIPQYRFEVAQSVTENIVELPVVEPRMVELITAGGVFNDYELVPYAMDSPGSCWLVYFDFNSVDVGTTLTLYVKVAGGVVWSRAIVLPPHFANRNIYMVQINHVPDGSTITGGFEGHYEGQFAINTRGLTEDYMARGDGGPVYESDNPNFGVLVNSDGDLASAGHDLAFTSPYVWGPEFLEEGLTGDTISLSEIVADIHARCRIPADKFDVTELDDAVTGLVLAGDYSGADAINTLRVPYFFDKCEHDKKLHYVKRGAAVAYTVTVDDLVEEPDDSMRNQASEYAKKLHLFYQHANSGYAAVKATSARSSPDARVTGEATISVPVVLSEDQAAQTAAKLHKLSWTEAEGEITIALPESFLWLTPSDVLGVNLHGRVNRTRVESMNYAAGVIQLTLKHDRQSAYTSELTGVPVAPPSLPPSNIVGATTFAVLDISARSDSEDDLHYLVAGTGAEPGWPGWQYQRSLDAGANYTAVANYTRAPVMGVLVDAVPTAAECFTDTTNTVRIQLYRDGQSIDSITDAQFLSEGGAFVLVDAAGVCEVLQYLDADDEGDGVFALTTLHRGQLNSGARAHASGETFVMFRDASHVDAQSAWIGQILTSRGVSLGAAAETGAVKTLAYAGMSQVEWSVDFLTLARDGSDVITGSFIPRYRFGSDANPLNSVNARGYRITLDDGVLPAVVLSDQATTTFTYDASALGAPLTVSVQPINRITGAGPATSGSI</sequence>
<evidence type="ECO:0000259" key="1">
    <source>
        <dbReference type="Pfam" id="PF13550"/>
    </source>
</evidence>
<evidence type="ECO:0000313" key="3">
    <source>
        <dbReference type="EMBL" id="MEJ8846371.1"/>
    </source>
</evidence>
<feature type="domain" description="Rcc01698-like C-terminal" evidence="2">
    <location>
        <begin position="676"/>
        <end position="773"/>
    </location>
</feature>
<dbReference type="RefSeq" id="WP_340341535.1">
    <property type="nucleotide sequence ID" value="NZ_JBBKZT010000003.1"/>
</dbReference>
<dbReference type="Proteomes" id="UP001385892">
    <property type="component" value="Unassembled WGS sequence"/>
</dbReference>
<name>A0ABU8WFU0_9BURK</name>
<comment type="caution">
    <text evidence="3">The sequence shown here is derived from an EMBL/GenBank/DDBJ whole genome shotgun (WGS) entry which is preliminary data.</text>
</comment>
<evidence type="ECO:0000313" key="4">
    <source>
        <dbReference type="Proteomes" id="UP001385892"/>
    </source>
</evidence>
<reference evidence="3 4" key="1">
    <citation type="submission" date="2024-03" db="EMBL/GenBank/DDBJ databases">
        <title>Novel species of the genus Variovorax.</title>
        <authorList>
            <person name="Liu Q."/>
            <person name="Xin Y.-H."/>
        </authorList>
    </citation>
    <scope>NUCLEOTIDE SEQUENCE [LARGE SCALE GENOMIC DNA]</scope>
    <source>
        <strain evidence="3 4">KACC 18900</strain>
    </source>
</reference>
<gene>
    <name evidence="3" type="ORF">WKW82_06910</name>
</gene>
<organism evidence="3 4">
    <name type="scientific">Variovorax rhizosphaerae</name>
    <dbReference type="NCBI Taxonomy" id="1836200"/>
    <lineage>
        <taxon>Bacteria</taxon>
        <taxon>Pseudomonadati</taxon>
        <taxon>Pseudomonadota</taxon>
        <taxon>Betaproteobacteria</taxon>
        <taxon>Burkholderiales</taxon>
        <taxon>Comamonadaceae</taxon>
        <taxon>Variovorax</taxon>
    </lineage>
</organism>
<evidence type="ECO:0000259" key="2">
    <source>
        <dbReference type="Pfam" id="PF23666"/>
    </source>
</evidence>
<dbReference type="Pfam" id="PF13550">
    <property type="entry name" value="Phage-tail_3"/>
    <property type="match status" value="1"/>
</dbReference>
<dbReference type="Pfam" id="PF23666">
    <property type="entry name" value="Rcc01698_C"/>
    <property type="match status" value="1"/>
</dbReference>
<feature type="domain" description="Tip attachment protein J" evidence="1">
    <location>
        <begin position="421"/>
        <end position="577"/>
    </location>
</feature>
<proteinExistence type="predicted"/>
<protein>
    <submittedName>
        <fullName evidence="3">Phage tail protein</fullName>
    </submittedName>
</protein>
<accession>A0ABU8WFU0</accession>